<reference evidence="6 7" key="1">
    <citation type="submission" date="2014-07" db="EMBL/GenBank/DDBJ databases">
        <title>Draft Genome Sequences of Environmental Pseudomonas syringae strains.</title>
        <authorList>
            <person name="Baltrus D.A."/>
            <person name="Berge O."/>
            <person name="Morris C."/>
        </authorList>
    </citation>
    <scope>NUCLEOTIDE SEQUENCE [LARGE SCALE GENOMIC DNA]</scope>
    <source>
        <strain evidence="6 7">CEB003</strain>
    </source>
</reference>
<gene>
    <name evidence="6" type="ORF">IV02_11245</name>
</gene>
<evidence type="ECO:0008006" key="8">
    <source>
        <dbReference type="Google" id="ProtNLM"/>
    </source>
</evidence>
<accession>A0A085V8I7</accession>
<organism evidence="6 7">
    <name type="scientific">Pseudomonas syringae</name>
    <dbReference type="NCBI Taxonomy" id="317"/>
    <lineage>
        <taxon>Bacteria</taxon>
        <taxon>Pseudomonadati</taxon>
        <taxon>Pseudomonadota</taxon>
        <taxon>Gammaproteobacteria</taxon>
        <taxon>Pseudomonadales</taxon>
        <taxon>Pseudomonadaceae</taxon>
        <taxon>Pseudomonas</taxon>
    </lineage>
</organism>
<dbReference type="PANTHER" id="PTHR22981">
    <property type="entry name" value="3-HYDROXYISOBUTYRATE DEHYDROGENASE-RELATED"/>
    <property type="match status" value="1"/>
</dbReference>
<dbReference type="InterPro" id="IPR006115">
    <property type="entry name" value="6PGDH_NADP-bd"/>
</dbReference>
<evidence type="ECO:0000259" key="5">
    <source>
        <dbReference type="Pfam" id="PF14833"/>
    </source>
</evidence>
<dbReference type="Gene3D" id="3.40.50.720">
    <property type="entry name" value="NAD(P)-binding Rossmann-like Domain"/>
    <property type="match status" value="1"/>
</dbReference>
<evidence type="ECO:0000256" key="2">
    <source>
        <dbReference type="ARBA" id="ARBA00023027"/>
    </source>
</evidence>
<evidence type="ECO:0000313" key="6">
    <source>
        <dbReference type="EMBL" id="KFE51750.1"/>
    </source>
</evidence>
<dbReference type="EMBL" id="JPQT01000101">
    <property type="protein sequence ID" value="KFE51750.1"/>
    <property type="molecule type" value="Genomic_DNA"/>
</dbReference>
<dbReference type="InterPro" id="IPR013328">
    <property type="entry name" value="6PGD_dom2"/>
</dbReference>
<dbReference type="PATRIC" id="fig|317.174.peg.2305"/>
<dbReference type="SUPFAM" id="SSF48179">
    <property type="entry name" value="6-phosphogluconate dehydrogenase C-terminal domain-like"/>
    <property type="match status" value="1"/>
</dbReference>
<evidence type="ECO:0000313" key="7">
    <source>
        <dbReference type="Proteomes" id="UP000028643"/>
    </source>
</evidence>
<dbReference type="Pfam" id="PF03446">
    <property type="entry name" value="NAD_binding_2"/>
    <property type="match status" value="1"/>
</dbReference>
<dbReference type="GO" id="GO:0050661">
    <property type="term" value="F:NADP binding"/>
    <property type="evidence" value="ECO:0007669"/>
    <property type="project" value="InterPro"/>
</dbReference>
<dbReference type="InterPro" id="IPR015815">
    <property type="entry name" value="HIBADH-related"/>
</dbReference>
<name>A0A085V8I7_PSESX</name>
<sequence length="298" mass="31471">MTIGFAGLGPMGSRMAKRLLTEGWDLIVYDRDTAAVESLVESGASRATSPKDLAAKADIILACFASPELLHCVMLDEDGVIHGGRARYVIDHSATGPRASAAIAAELSKASIIMVDAAVSGNPEKALDGKLMLMVSGSTESIAAVRTVLEAVSERIIVLGDKPGLGQYMKLVNHFLSATALAASAEATILGVKAGIDPAKMLEVLNNGSGKNSATLDKIPNNVMPGTFDHGFATDLLYTDVRRYVEEAEALEVPVWIGVSVRQLWLQSMQKSGGEADVTRVFELLEGWSNTTVRASVG</sequence>
<dbReference type="Proteomes" id="UP000028643">
    <property type="component" value="Unassembled WGS sequence"/>
</dbReference>
<dbReference type="InterPro" id="IPR008927">
    <property type="entry name" value="6-PGluconate_DH-like_C_sf"/>
</dbReference>
<feature type="domain" description="6-phosphogluconate dehydrogenase NADP-binding" evidence="4">
    <location>
        <begin position="2"/>
        <end position="160"/>
    </location>
</feature>
<dbReference type="AlphaFoldDB" id="A0A085V8I7"/>
<keyword evidence="1" id="KW-0560">Oxidoreductase</keyword>
<evidence type="ECO:0000259" key="4">
    <source>
        <dbReference type="Pfam" id="PF03446"/>
    </source>
</evidence>
<dbReference type="SUPFAM" id="SSF51735">
    <property type="entry name" value="NAD(P)-binding Rossmann-fold domains"/>
    <property type="match status" value="1"/>
</dbReference>
<feature type="domain" description="3-hydroxyisobutyrate dehydrogenase-like NAD-binding" evidence="5">
    <location>
        <begin position="164"/>
        <end position="284"/>
    </location>
</feature>
<dbReference type="GO" id="GO:0051287">
    <property type="term" value="F:NAD binding"/>
    <property type="evidence" value="ECO:0007669"/>
    <property type="project" value="InterPro"/>
</dbReference>
<dbReference type="InterPro" id="IPR029154">
    <property type="entry name" value="HIBADH-like_NADP-bd"/>
</dbReference>
<dbReference type="Gene3D" id="1.10.1040.10">
    <property type="entry name" value="N-(1-d-carboxylethyl)-l-norvaline Dehydrogenase, domain 2"/>
    <property type="match status" value="1"/>
</dbReference>
<comment type="caution">
    <text evidence="6">The sequence shown here is derived from an EMBL/GenBank/DDBJ whole genome shotgun (WGS) entry which is preliminary data.</text>
</comment>
<protein>
    <recommendedName>
        <fullName evidence="8">NAD(P)-dependent oxidoreductase</fullName>
    </recommendedName>
</protein>
<keyword evidence="2" id="KW-0520">NAD</keyword>
<dbReference type="PIRSF" id="PIRSF000103">
    <property type="entry name" value="HIBADH"/>
    <property type="match status" value="1"/>
</dbReference>
<feature type="active site" evidence="3">
    <location>
        <position position="170"/>
    </location>
</feature>
<dbReference type="GO" id="GO:0016616">
    <property type="term" value="F:oxidoreductase activity, acting on the CH-OH group of donors, NAD or NADP as acceptor"/>
    <property type="evidence" value="ECO:0007669"/>
    <property type="project" value="TreeGrafter"/>
</dbReference>
<dbReference type="PANTHER" id="PTHR22981:SF7">
    <property type="entry name" value="3-HYDROXYISOBUTYRATE DEHYDROGENASE, MITOCHONDRIAL"/>
    <property type="match status" value="1"/>
</dbReference>
<evidence type="ECO:0000256" key="3">
    <source>
        <dbReference type="PIRSR" id="PIRSR000103-1"/>
    </source>
</evidence>
<dbReference type="Pfam" id="PF14833">
    <property type="entry name" value="NAD_binding_11"/>
    <property type="match status" value="1"/>
</dbReference>
<dbReference type="InterPro" id="IPR036291">
    <property type="entry name" value="NAD(P)-bd_dom_sf"/>
</dbReference>
<proteinExistence type="predicted"/>
<evidence type="ECO:0000256" key="1">
    <source>
        <dbReference type="ARBA" id="ARBA00023002"/>
    </source>
</evidence>